<dbReference type="InterPro" id="IPR021883">
    <property type="entry name" value="LPA1-like"/>
</dbReference>
<sequence length="531" mass="56853">MAAQVWSWGEREDVSIKIRSEVEAPFRALRLVFYGFFAVSASVGALIATTQVIAAWNHAPSALPLNDVLQSLGIDLGAVTVFALLFRSDYKAREKQMARLGREEGLSALSLRLATGKRIKLAQLRSFARVVLVAGTPAQVAAAMTAAEPYREELLARGVLVAEVPVFAAATTEAGAAGLATAPPPPVAVDTAGSNGDDVRWRAAAVRPEEWRAWFEEQAGLASAGVERGLYVSLRLDGRVRGSGTGMPPWPRLVAQLPPTDGIFQGLLDGMDGRTPGPVRPRCTRARARSMPIADPPQLKAGQPCTSAEYNKRWRDIWDNGLEAGKFFDASKASAALLALLDKGIDVHGKRILVPGCGRGYDVAVLASRGAVAIGMDLSESAVRAAEQYKAGIHLGAQAANACFVQGDFFEYQDSEGPFDLGYDYTFLCALHPSMRAGWATAWARLLRPGGELVTLMFPLPPAPGAGDSGGAEAGGAPAPEQEPPWPLTPQLYRDLLLANEFKELSVEAVPPEQSHPGREGREMLGRWQRL</sequence>
<dbReference type="SUPFAM" id="SSF53335">
    <property type="entry name" value="S-adenosyl-L-methionine-dependent methyltransferases"/>
    <property type="match status" value="1"/>
</dbReference>
<evidence type="ECO:0000256" key="5">
    <source>
        <dbReference type="SAM" id="Phobius"/>
    </source>
</evidence>
<dbReference type="Pfam" id="PF05724">
    <property type="entry name" value="TPMT"/>
    <property type="match status" value="1"/>
</dbReference>
<keyword evidence="3" id="KW-0949">S-adenosyl-L-methionine</keyword>
<dbReference type="InterPro" id="IPR029063">
    <property type="entry name" value="SAM-dependent_MTases_sf"/>
</dbReference>
<feature type="transmembrane region" description="Helical" evidence="5">
    <location>
        <begin position="31"/>
        <end position="56"/>
    </location>
</feature>
<accession>A0AAW1SIM2</accession>
<keyword evidence="7" id="KW-1185">Reference proteome</keyword>
<dbReference type="Gene3D" id="3.40.50.150">
    <property type="entry name" value="Vaccinia Virus protein VP39"/>
    <property type="match status" value="1"/>
</dbReference>
<comment type="caution">
    <text evidence="6">The sequence shown here is derived from an EMBL/GenBank/DDBJ whole genome shotgun (WGS) entry which is preliminary data.</text>
</comment>
<feature type="compositionally biased region" description="Basic and acidic residues" evidence="4">
    <location>
        <begin position="516"/>
        <end position="525"/>
    </location>
</feature>
<dbReference type="CDD" id="cd02440">
    <property type="entry name" value="AdoMet_MTases"/>
    <property type="match status" value="1"/>
</dbReference>
<feature type="transmembrane region" description="Helical" evidence="5">
    <location>
        <begin position="127"/>
        <end position="147"/>
    </location>
</feature>
<keyword evidence="5" id="KW-0472">Membrane</keyword>
<dbReference type="Proteomes" id="UP001445335">
    <property type="component" value="Unassembled WGS sequence"/>
</dbReference>
<dbReference type="InterPro" id="IPR008854">
    <property type="entry name" value="TPMT"/>
</dbReference>
<dbReference type="PANTHER" id="PTHR35498:SF1">
    <property type="entry name" value="LOW PSII ACCUMULATION-LIKE PROTEIN"/>
    <property type="match status" value="1"/>
</dbReference>
<evidence type="ECO:0000256" key="2">
    <source>
        <dbReference type="ARBA" id="ARBA00022679"/>
    </source>
</evidence>
<reference evidence="6 7" key="1">
    <citation type="journal article" date="2024" name="Nat. Commun.">
        <title>Phylogenomics reveals the evolutionary origins of lichenization in chlorophyte algae.</title>
        <authorList>
            <person name="Puginier C."/>
            <person name="Libourel C."/>
            <person name="Otte J."/>
            <person name="Skaloud P."/>
            <person name="Haon M."/>
            <person name="Grisel S."/>
            <person name="Petersen M."/>
            <person name="Berrin J.G."/>
            <person name="Delaux P.M."/>
            <person name="Dal Grande F."/>
            <person name="Keller J."/>
        </authorList>
    </citation>
    <scope>NUCLEOTIDE SEQUENCE [LARGE SCALE GENOMIC DNA]</scope>
    <source>
        <strain evidence="6 7">SAG 245.80</strain>
    </source>
</reference>
<organism evidence="6 7">
    <name type="scientific">Elliptochloris bilobata</name>
    <dbReference type="NCBI Taxonomy" id="381761"/>
    <lineage>
        <taxon>Eukaryota</taxon>
        <taxon>Viridiplantae</taxon>
        <taxon>Chlorophyta</taxon>
        <taxon>core chlorophytes</taxon>
        <taxon>Trebouxiophyceae</taxon>
        <taxon>Trebouxiophyceae incertae sedis</taxon>
        <taxon>Elliptochloris clade</taxon>
        <taxon>Elliptochloris</taxon>
    </lineage>
</organism>
<dbReference type="AlphaFoldDB" id="A0AAW1SIM2"/>
<evidence type="ECO:0000256" key="1">
    <source>
        <dbReference type="ARBA" id="ARBA00022603"/>
    </source>
</evidence>
<dbReference type="GO" id="GO:0008757">
    <property type="term" value="F:S-adenosylmethionine-dependent methyltransferase activity"/>
    <property type="evidence" value="ECO:0007669"/>
    <property type="project" value="InterPro"/>
</dbReference>
<proteinExistence type="predicted"/>
<evidence type="ECO:0000313" key="7">
    <source>
        <dbReference type="Proteomes" id="UP001445335"/>
    </source>
</evidence>
<keyword evidence="1" id="KW-0489">Methyltransferase</keyword>
<evidence type="ECO:0000313" key="6">
    <source>
        <dbReference type="EMBL" id="KAK9845518.1"/>
    </source>
</evidence>
<dbReference type="PROSITE" id="PS51585">
    <property type="entry name" value="SAM_MT_TPMT"/>
    <property type="match status" value="1"/>
</dbReference>
<feature type="region of interest" description="Disordered" evidence="4">
    <location>
        <begin position="508"/>
        <end position="531"/>
    </location>
</feature>
<evidence type="ECO:0000256" key="3">
    <source>
        <dbReference type="ARBA" id="ARBA00022691"/>
    </source>
</evidence>
<dbReference type="GO" id="GO:0032259">
    <property type="term" value="P:methylation"/>
    <property type="evidence" value="ECO:0007669"/>
    <property type="project" value="UniProtKB-KW"/>
</dbReference>
<gene>
    <name evidence="6" type="ORF">WJX81_008419</name>
</gene>
<feature type="transmembrane region" description="Helical" evidence="5">
    <location>
        <begin position="68"/>
        <end position="86"/>
    </location>
</feature>
<evidence type="ECO:0000256" key="4">
    <source>
        <dbReference type="SAM" id="MobiDB-lite"/>
    </source>
</evidence>
<feature type="region of interest" description="Disordered" evidence="4">
    <location>
        <begin position="464"/>
        <end position="486"/>
    </location>
</feature>
<protein>
    <submittedName>
        <fullName evidence="6">Uncharacterized protein</fullName>
    </submittedName>
</protein>
<dbReference type="PANTHER" id="PTHR35498">
    <property type="entry name" value="PROTEIN LOW PSII ACCUMULATION 1, CHLOROPLASTIC"/>
    <property type="match status" value="1"/>
</dbReference>
<keyword evidence="5" id="KW-1133">Transmembrane helix</keyword>
<keyword evidence="5" id="KW-0812">Transmembrane</keyword>
<dbReference type="Pfam" id="PF11998">
    <property type="entry name" value="DUF3493"/>
    <property type="match status" value="1"/>
</dbReference>
<dbReference type="EMBL" id="JALJOU010000003">
    <property type="protein sequence ID" value="KAK9845518.1"/>
    <property type="molecule type" value="Genomic_DNA"/>
</dbReference>
<keyword evidence="2" id="KW-0808">Transferase</keyword>
<name>A0AAW1SIM2_9CHLO</name>